<dbReference type="InterPro" id="IPR011990">
    <property type="entry name" value="TPR-like_helical_dom_sf"/>
</dbReference>
<accession>A0A2U1NZF0</accession>
<feature type="repeat" description="PPR" evidence="2">
    <location>
        <begin position="223"/>
        <end position="257"/>
    </location>
</feature>
<evidence type="ECO:0000313" key="4">
    <source>
        <dbReference type="Proteomes" id="UP000245207"/>
    </source>
</evidence>
<dbReference type="PANTHER" id="PTHR47942">
    <property type="entry name" value="TETRATRICOPEPTIDE REPEAT (TPR)-LIKE SUPERFAMILY PROTEIN-RELATED"/>
    <property type="match status" value="1"/>
</dbReference>
<dbReference type="Pfam" id="PF01535">
    <property type="entry name" value="PPR"/>
    <property type="match status" value="3"/>
</dbReference>
<dbReference type="PANTHER" id="PTHR47942:SF16">
    <property type="entry name" value="PENTATRICOPEPTIDE REPEAT DOMAIN CONTAINING PROTEIN-RELATED"/>
    <property type="match status" value="1"/>
</dbReference>
<dbReference type="InterPro" id="IPR051222">
    <property type="entry name" value="PPR/CCM1_RNA-binding"/>
</dbReference>
<evidence type="ECO:0000313" key="3">
    <source>
        <dbReference type="EMBL" id="PWA78889.1"/>
    </source>
</evidence>
<reference evidence="3 4" key="1">
    <citation type="journal article" date="2018" name="Mol. Plant">
        <title>The genome of Artemisia annua provides insight into the evolution of Asteraceae family and artemisinin biosynthesis.</title>
        <authorList>
            <person name="Shen Q."/>
            <person name="Zhang L."/>
            <person name="Liao Z."/>
            <person name="Wang S."/>
            <person name="Yan T."/>
            <person name="Shi P."/>
            <person name="Liu M."/>
            <person name="Fu X."/>
            <person name="Pan Q."/>
            <person name="Wang Y."/>
            <person name="Lv Z."/>
            <person name="Lu X."/>
            <person name="Zhang F."/>
            <person name="Jiang W."/>
            <person name="Ma Y."/>
            <person name="Chen M."/>
            <person name="Hao X."/>
            <person name="Li L."/>
            <person name="Tang Y."/>
            <person name="Lv G."/>
            <person name="Zhou Y."/>
            <person name="Sun X."/>
            <person name="Brodelius P.E."/>
            <person name="Rose J.K.C."/>
            <person name="Tang K."/>
        </authorList>
    </citation>
    <scope>NUCLEOTIDE SEQUENCE [LARGE SCALE GENOMIC DNA]</scope>
    <source>
        <strain evidence="4">cv. Huhao1</strain>
        <tissue evidence="3">Leaf</tissue>
    </source>
</reference>
<feature type="repeat" description="PPR" evidence="2">
    <location>
        <begin position="131"/>
        <end position="165"/>
    </location>
</feature>
<name>A0A2U1NZF0_ARTAN</name>
<organism evidence="3 4">
    <name type="scientific">Artemisia annua</name>
    <name type="common">Sweet wormwood</name>
    <dbReference type="NCBI Taxonomy" id="35608"/>
    <lineage>
        <taxon>Eukaryota</taxon>
        <taxon>Viridiplantae</taxon>
        <taxon>Streptophyta</taxon>
        <taxon>Embryophyta</taxon>
        <taxon>Tracheophyta</taxon>
        <taxon>Spermatophyta</taxon>
        <taxon>Magnoliopsida</taxon>
        <taxon>eudicotyledons</taxon>
        <taxon>Gunneridae</taxon>
        <taxon>Pentapetalae</taxon>
        <taxon>asterids</taxon>
        <taxon>campanulids</taxon>
        <taxon>Asterales</taxon>
        <taxon>Asteraceae</taxon>
        <taxon>Asteroideae</taxon>
        <taxon>Anthemideae</taxon>
        <taxon>Artemisiinae</taxon>
        <taxon>Artemisia</taxon>
    </lineage>
</organism>
<evidence type="ECO:0000256" key="1">
    <source>
        <dbReference type="ARBA" id="ARBA00022737"/>
    </source>
</evidence>
<feature type="repeat" description="PPR" evidence="2">
    <location>
        <begin position="96"/>
        <end position="130"/>
    </location>
</feature>
<dbReference type="Pfam" id="PF13041">
    <property type="entry name" value="PPR_2"/>
    <property type="match status" value="2"/>
</dbReference>
<dbReference type="Gene3D" id="1.25.40.10">
    <property type="entry name" value="Tetratricopeptide repeat domain"/>
    <property type="match status" value="2"/>
</dbReference>
<gene>
    <name evidence="3" type="ORF">CTI12_AA177060</name>
</gene>
<dbReference type="EMBL" id="PKPP01001927">
    <property type="protein sequence ID" value="PWA78889.1"/>
    <property type="molecule type" value="Genomic_DNA"/>
</dbReference>
<keyword evidence="1" id="KW-0677">Repeat</keyword>
<comment type="caution">
    <text evidence="3">The sequence shown here is derived from an EMBL/GenBank/DDBJ whole genome shotgun (WGS) entry which is preliminary data.</text>
</comment>
<dbReference type="PROSITE" id="PS51375">
    <property type="entry name" value="PPR"/>
    <property type="match status" value="4"/>
</dbReference>
<dbReference type="NCBIfam" id="TIGR00756">
    <property type="entry name" value="PPR"/>
    <property type="match status" value="3"/>
</dbReference>
<protein>
    <submittedName>
        <fullName evidence="3">Pentatricopeptide repeat protein</fullName>
    </submittedName>
</protein>
<dbReference type="AlphaFoldDB" id="A0A2U1NZF0"/>
<dbReference type="OrthoDB" id="185373at2759"/>
<evidence type="ECO:0000256" key="2">
    <source>
        <dbReference type="PROSITE-ProRule" id="PRU00708"/>
    </source>
</evidence>
<dbReference type="Proteomes" id="UP000245207">
    <property type="component" value="Unassembled WGS sequence"/>
</dbReference>
<dbReference type="InterPro" id="IPR002885">
    <property type="entry name" value="PPR_rpt"/>
</dbReference>
<keyword evidence="4" id="KW-1185">Reference proteome</keyword>
<sequence length="311" mass="35324">MVHGLEPQSATYSIVIEVLYKGGKVNEAGLFFDNLEGKSLSNHVSMINGLSEQGKNELLVSKARCSKLLSGLFEKGETNKALMLFKDILKSENSPSKIMCTKLTSAYCRAGDMRMARWVFDMMIARGITPDVVSYTIMLNGYYWVNCLKEAYDLFDDMITNGIQPDIITYTVLYDEESKVNRKKIIGRDTGRKDSNMSKYMTTGREHRNLSKYLTKMQELNPDLICYTVMIDNYCKSDNLQGAIRLFNEMIERGLKPDTVAYTSLISGFCFRGFVEAQALYDEMLLQGVQPDSRTMLALKNVKSKNMRFKG</sequence>
<proteinExistence type="predicted"/>
<feature type="repeat" description="PPR" evidence="2">
    <location>
        <begin position="258"/>
        <end position="291"/>
    </location>
</feature>